<reference evidence="2 4" key="1">
    <citation type="submission" date="2021-06" db="EMBL/GenBank/DDBJ databases">
        <title>Chromosome-level genome assembly of the red-tail catfish (Hemibagrus wyckioides).</title>
        <authorList>
            <person name="Shao F."/>
        </authorList>
    </citation>
    <scope>NUCLEOTIDE SEQUENCE [LARGE SCALE GENOMIC DNA]</scope>
    <source>
        <strain evidence="2">EC202008001</strain>
        <tissue evidence="2">Blood</tissue>
    </source>
</reference>
<sequence>METSDQNRKGVRTRAKRNTRVEMGTLDETSISGTSGVSMAPTAQLAEKRKSHQFEMCKLKVEWKKEKIDELTKERD</sequence>
<dbReference type="OrthoDB" id="8853683at2759"/>
<dbReference type="Proteomes" id="UP000824219">
    <property type="component" value="Linkage Group LG01"/>
</dbReference>
<keyword evidence="4" id="KW-1185">Reference proteome</keyword>
<feature type="compositionally biased region" description="Basic residues" evidence="1">
    <location>
        <begin position="9"/>
        <end position="18"/>
    </location>
</feature>
<evidence type="ECO:0000256" key="1">
    <source>
        <dbReference type="SAM" id="MobiDB-lite"/>
    </source>
</evidence>
<accession>A0A9D3P8R7</accession>
<organism evidence="2 4">
    <name type="scientific">Hemibagrus wyckioides</name>
    <dbReference type="NCBI Taxonomy" id="337641"/>
    <lineage>
        <taxon>Eukaryota</taxon>
        <taxon>Metazoa</taxon>
        <taxon>Chordata</taxon>
        <taxon>Craniata</taxon>
        <taxon>Vertebrata</taxon>
        <taxon>Euteleostomi</taxon>
        <taxon>Actinopterygii</taxon>
        <taxon>Neopterygii</taxon>
        <taxon>Teleostei</taxon>
        <taxon>Ostariophysi</taxon>
        <taxon>Siluriformes</taxon>
        <taxon>Bagridae</taxon>
        <taxon>Hemibagrus</taxon>
    </lineage>
</organism>
<proteinExistence type="predicted"/>
<evidence type="ECO:0000313" key="2">
    <source>
        <dbReference type="EMBL" id="KAG7335609.1"/>
    </source>
</evidence>
<evidence type="ECO:0000313" key="4">
    <source>
        <dbReference type="Proteomes" id="UP000824219"/>
    </source>
</evidence>
<name>A0A9D3P8R7_9TELE</name>
<feature type="region of interest" description="Disordered" evidence="1">
    <location>
        <begin position="1"/>
        <end position="37"/>
    </location>
</feature>
<dbReference type="EMBL" id="JAHKSW010000001">
    <property type="protein sequence ID" value="KAG7335609.1"/>
    <property type="molecule type" value="Genomic_DNA"/>
</dbReference>
<gene>
    <name evidence="2" type="ORF">KOW79_000302</name>
    <name evidence="3" type="ORF">KOW79_000305</name>
</gene>
<dbReference type="EMBL" id="JAHKSW010000001">
    <property type="protein sequence ID" value="KAG7335612.1"/>
    <property type="molecule type" value="Genomic_DNA"/>
</dbReference>
<evidence type="ECO:0000313" key="3">
    <source>
        <dbReference type="EMBL" id="KAG7335612.1"/>
    </source>
</evidence>
<dbReference type="AlphaFoldDB" id="A0A9D3P8R7"/>
<protein>
    <submittedName>
        <fullName evidence="2">Uncharacterized protein</fullName>
    </submittedName>
</protein>
<comment type="caution">
    <text evidence="2">The sequence shown here is derived from an EMBL/GenBank/DDBJ whole genome shotgun (WGS) entry which is preliminary data.</text>
</comment>
<feature type="compositionally biased region" description="Polar residues" evidence="1">
    <location>
        <begin position="27"/>
        <end position="37"/>
    </location>
</feature>